<comment type="similarity">
    <text evidence="2">Belongs to the TACO1 family.</text>
</comment>
<dbReference type="GeneID" id="100898074"/>
<accession>A0AAJ6VY19</accession>
<comment type="subcellular location">
    <subcellularLocation>
        <location evidence="1">Mitochondrion</location>
    </subcellularLocation>
</comment>
<dbReference type="SUPFAM" id="SSF75625">
    <property type="entry name" value="YebC-like"/>
    <property type="match status" value="1"/>
</dbReference>
<proteinExistence type="inferred from homology"/>
<evidence type="ECO:0000313" key="6">
    <source>
        <dbReference type="RefSeq" id="XP_003744570.1"/>
    </source>
</evidence>
<keyword evidence="5" id="KW-1185">Reference proteome</keyword>
<reference evidence="6" key="1">
    <citation type="submission" date="2025-08" db="UniProtKB">
        <authorList>
            <consortium name="RefSeq"/>
        </authorList>
    </citation>
    <scope>IDENTIFICATION</scope>
</reference>
<dbReference type="Gene3D" id="1.10.10.200">
    <property type="match status" value="1"/>
</dbReference>
<dbReference type="Gene3D" id="3.30.70.980">
    <property type="match status" value="2"/>
</dbReference>
<name>A0AAJ6VY19_9ACAR</name>
<feature type="domain" description="TACO1/YebC-like second and third" evidence="3">
    <location>
        <begin position="115"/>
        <end position="275"/>
    </location>
</feature>
<dbReference type="RefSeq" id="XP_003744570.1">
    <property type="nucleotide sequence ID" value="XM_003744522.2"/>
</dbReference>
<protein>
    <submittedName>
        <fullName evidence="6">Uncharacterized protein LOC100898074</fullName>
    </submittedName>
</protein>
<evidence type="ECO:0000259" key="4">
    <source>
        <dbReference type="Pfam" id="PF20772"/>
    </source>
</evidence>
<dbReference type="FunFam" id="1.10.10.200:FF:000002">
    <property type="entry name" value="Probable transcriptional regulatory protein CLM62_37755"/>
    <property type="match status" value="1"/>
</dbReference>
<dbReference type="PANTHER" id="PTHR12532">
    <property type="entry name" value="TRANSLATIONAL ACTIVATOR OF CYTOCHROME C OXIDASE 1"/>
    <property type="match status" value="1"/>
</dbReference>
<dbReference type="KEGG" id="goe:100898074"/>
<dbReference type="InterPro" id="IPR049083">
    <property type="entry name" value="TACO1_YebC_N"/>
</dbReference>
<dbReference type="InterPro" id="IPR017856">
    <property type="entry name" value="Integrase-like_N"/>
</dbReference>
<dbReference type="InterPro" id="IPR002876">
    <property type="entry name" value="Transcrip_reg_TACO1-like"/>
</dbReference>
<evidence type="ECO:0000256" key="2">
    <source>
        <dbReference type="ARBA" id="ARBA00008724"/>
    </source>
</evidence>
<dbReference type="InterPro" id="IPR029072">
    <property type="entry name" value="YebC-like"/>
</dbReference>
<dbReference type="InterPro" id="IPR048300">
    <property type="entry name" value="TACO1_YebC-like_2nd/3rd_dom"/>
</dbReference>
<dbReference type="Proteomes" id="UP000694867">
    <property type="component" value="Unplaced"/>
</dbReference>
<evidence type="ECO:0000256" key="1">
    <source>
        <dbReference type="ARBA" id="ARBA00004173"/>
    </source>
</evidence>
<dbReference type="GO" id="GO:0005739">
    <property type="term" value="C:mitochondrion"/>
    <property type="evidence" value="ECO:0007669"/>
    <property type="project" value="UniProtKB-SubCell"/>
</dbReference>
<dbReference type="Pfam" id="PF01709">
    <property type="entry name" value="Transcrip_reg"/>
    <property type="match status" value="1"/>
</dbReference>
<feature type="domain" description="TACO1/YebC-like N-terminal" evidence="4">
    <location>
        <begin position="36"/>
        <end position="106"/>
    </location>
</feature>
<dbReference type="InterPro" id="IPR026564">
    <property type="entry name" value="Transcrip_reg_TACO1-like_dom3"/>
</dbReference>
<evidence type="ECO:0000313" key="5">
    <source>
        <dbReference type="Proteomes" id="UP000694867"/>
    </source>
</evidence>
<gene>
    <name evidence="6" type="primary">LOC100898074</name>
</gene>
<dbReference type="Pfam" id="PF20772">
    <property type="entry name" value="TACO1_YebC_N"/>
    <property type="match status" value="1"/>
</dbReference>
<organism evidence="5 6">
    <name type="scientific">Galendromus occidentalis</name>
    <name type="common">western predatory mite</name>
    <dbReference type="NCBI Taxonomy" id="34638"/>
    <lineage>
        <taxon>Eukaryota</taxon>
        <taxon>Metazoa</taxon>
        <taxon>Ecdysozoa</taxon>
        <taxon>Arthropoda</taxon>
        <taxon>Chelicerata</taxon>
        <taxon>Arachnida</taxon>
        <taxon>Acari</taxon>
        <taxon>Parasitiformes</taxon>
        <taxon>Mesostigmata</taxon>
        <taxon>Gamasina</taxon>
        <taxon>Phytoseioidea</taxon>
        <taxon>Phytoseiidae</taxon>
        <taxon>Typhlodrominae</taxon>
        <taxon>Galendromus</taxon>
    </lineage>
</organism>
<sequence length="276" mass="30587">MSFSGKALPILRSFLAEEILRQRGFVVPRRFAGHAHWQNVRHIKAANDAHKSTTTNRFVRVIEAAVVTGGGPDPRFNPTLAKAIEQAKRTQVITKAVIETAIKRASDPSTRKNTQSVIFEFFGEHGVLAVADAEISNISKIRHDFKQVCKKHTFAIAKGGVKERFEEKGYVIVDGKHDGSPIDSDELLSAGIEGGAEDMQEIIDKETKIFEFTCAAGTHFALTKVLQETYSMSDMGRKWVPMIPLELSEEQAEKVGKFCDALEELPEVNSVYTNLA</sequence>
<dbReference type="AlphaFoldDB" id="A0AAJ6VY19"/>
<dbReference type="PANTHER" id="PTHR12532:SF0">
    <property type="entry name" value="TRANSLATIONAL ACTIVATOR OF CYTOCHROME C OXIDASE 1"/>
    <property type="match status" value="1"/>
</dbReference>
<evidence type="ECO:0000259" key="3">
    <source>
        <dbReference type="Pfam" id="PF01709"/>
    </source>
</evidence>